<keyword evidence="2" id="KW-0732">Signal</keyword>
<sequence>MQRGTVLLALFLAFASCLCHVGAAQPGTTRENNTASARALLQGHTPQHLGTSPQSNEGQLHVPEHTRVGAGYNKLDTNHTSLRHFSSSHQNTASTMDKGSEGPVAAAPSLMSTPNGKAPQDNSTELCG</sequence>
<dbReference type="EMBL" id="MKKU01000287">
    <property type="protein sequence ID" value="RNF16627.1"/>
    <property type="molecule type" value="Genomic_DNA"/>
</dbReference>
<gene>
    <name evidence="3" type="ORF">Tco025E_05106</name>
</gene>
<feature type="compositionally biased region" description="Polar residues" evidence="1">
    <location>
        <begin position="110"/>
        <end position="128"/>
    </location>
</feature>
<evidence type="ECO:0008006" key="5">
    <source>
        <dbReference type="Google" id="ProtNLM"/>
    </source>
</evidence>
<reference evidence="3 4" key="1">
    <citation type="journal article" date="2018" name="BMC Genomics">
        <title>Genomic comparison of Trypanosoma conorhini and Trypanosoma rangeli to Trypanosoma cruzi strains of high and low virulence.</title>
        <authorList>
            <person name="Bradwell K.R."/>
            <person name="Koparde V.N."/>
            <person name="Matveyev A.V."/>
            <person name="Serrano M.G."/>
            <person name="Alves J.M."/>
            <person name="Parikh H."/>
            <person name="Huang B."/>
            <person name="Lee V."/>
            <person name="Espinosa-Alvarez O."/>
            <person name="Ortiz P.A."/>
            <person name="Costa-Martins A.G."/>
            <person name="Teixeira M.M."/>
            <person name="Buck G.A."/>
        </authorList>
    </citation>
    <scope>NUCLEOTIDE SEQUENCE [LARGE SCALE GENOMIC DNA]</scope>
    <source>
        <strain evidence="3 4">025E</strain>
    </source>
</reference>
<evidence type="ECO:0000313" key="3">
    <source>
        <dbReference type="EMBL" id="RNF16627.1"/>
    </source>
</evidence>
<evidence type="ECO:0000256" key="1">
    <source>
        <dbReference type="SAM" id="MobiDB-lite"/>
    </source>
</evidence>
<feature type="signal peptide" evidence="2">
    <location>
        <begin position="1"/>
        <end position="24"/>
    </location>
</feature>
<dbReference type="PROSITE" id="PS51257">
    <property type="entry name" value="PROKAR_LIPOPROTEIN"/>
    <property type="match status" value="1"/>
</dbReference>
<dbReference type="GeneID" id="40318717"/>
<proteinExistence type="predicted"/>
<dbReference type="AlphaFoldDB" id="A0A3S5IT39"/>
<dbReference type="Proteomes" id="UP000284403">
    <property type="component" value="Unassembled WGS sequence"/>
</dbReference>
<accession>A0A3S5IT39</accession>
<evidence type="ECO:0000256" key="2">
    <source>
        <dbReference type="SAM" id="SignalP"/>
    </source>
</evidence>
<comment type="caution">
    <text evidence="3">The sequence shown here is derived from an EMBL/GenBank/DDBJ whole genome shotgun (WGS) entry which is preliminary data.</text>
</comment>
<feature type="chain" id="PRO_5018616677" description="Mucin TcMUCII" evidence="2">
    <location>
        <begin position="25"/>
        <end position="128"/>
    </location>
</feature>
<protein>
    <recommendedName>
        <fullName evidence="5">Mucin TcMUCII</fullName>
    </recommendedName>
</protein>
<feature type="compositionally biased region" description="Polar residues" evidence="1">
    <location>
        <begin position="78"/>
        <end position="97"/>
    </location>
</feature>
<dbReference type="RefSeq" id="XP_029227870.1">
    <property type="nucleotide sequence ID" value="XM_029372009.1"/>
</dbReference>
<feature type="region of interest" description="Disordered" evidence="1">
    <location>
        <begin position="70"/>
        <end position="128"/>
    </location>
</feature>
<name>A0A3S5IT39_9TRYP</name>
<evidence type="ECO:0000313" key="4">
    <source>
        <dbReference type="Proteomes" id="UP000284403"/>
    </source>
</evidence>
<keyword evidence="4" id="KW-1185">Reference proteome</keyword>
<organism evidence="3 4">
    <name type="scientific">Trypanosoma conorhini</name>
    <dbReference type="NCBI Taxonomy" id="83891"/>
    <lineage>
        <taxon>Eukaryota</taxon>
        <taxon>Discoba</taxon>
        <taxon>Euglenozoa</taxon>
        <taxon>Kinetoplastea</taxon>
        <taxon>Metakinetoplastina</taxon>
        <taxon>Trypanosomatida</taxon>
        <taxon>Trypanosomatidae</taxon>
        <taxon>Trypanosoma</taxon>
    </lineage>
</organism>